<dbReference type="SMART" id="SM00533">
    <property type="entry name" value="MUTSd"/>
    <property type="match status" value="1"/>
</dbReference>
<dbReference type="InterPro" id="IPR032642">
    <property type="entry name" value="Msh2_ATP-bd"/>
</dbReference>
<dbReference type="InterPro" id="IPR007696">
    <property type="entry name" value="DNA_mismatch_repair_MutS_core"/>
</dbReference>
<dbReference type="InterPro" id="IPR011184">
    <property type="entry name" value="DNA_mismatch_repair_Msh2"/>
</dbReference>
<comment type="similarity">
    <text evidence="2">Belongs to the DNA mismatch repair MutS family.</text>
</comment>
<dbReference type="Proteomes" id="UP001344447">
    <property type="component" value="Unassembled WGS sequence"/>
</dbReference>
<gene>
    <name evidence="10" type="ORF">RB653_002357</name>
</gene>
<dbReference type="GO" id="GO:0006298">
    <property type="term" value="P:mismatch repair"/>
    <property type="evidence" value="ECO:0007669"/>
    <property type="project" value="InterPro"/>
</dbReference>
<dbReference type="SUPFAM" id="SSF52540">
    <property type="entry name" value="P-loop containing nucleoside triphosphate hydrolases"/>
    <property type="match status" value="1"/>
</dbReference>
<dbReference type="AlphaFoldDB" id="A0AAN7YSL3"/>
<dbReference type="Gene3D" id="3.40.50.300">
    <property type="entry name" value="P-loop containing nucleotide triphosphate hydrolases"/>
    <property type="match status" value="1"/>
</dbReference>
<keyword evidence="11" id="KW-1185">Reference proteome</keyword>
<keyword evidence="5" id="KW-0067">ATP-binding</keyword>
<evidence type="ECO:0000256" key="8">
    <source>
        <dbReference type="ARBA" id="ARBA00023242"/>
    </source>
</evidence>
<dbReference type="PIRSF" id="PIRSF005813">
    <property type="entry name" value="MSH2"/>
    <property type="match status" value="1"/>
</dbReference>
<proteinExistence type="inferred from homology"/>
<reference evidence="10 11" key="1">
    <citation type="submission" date="2023-11" db="EMBL/GenBank/DDBJ databases">
        <title>Dfirmibasis_genome.</title>
        <authorList>
            <person name="Edelbroek B."/>
            <person name="Kjellin J."/>
            <person name="Jerlstrom-Hultqvist J."/>
            <person name="Soderbom F."/>
        </authorList>
    </citation>
    <scope>NUCLEOTIDE SEQUENCE [LARGE SCALE GENOMIC DNA]</scope>
    <source>
        <strain evidence="10 11">TNS-C-14</strain>
    </source>
</reference>
<dbReference type="Gene3D" id="3.40.1170.10">
    <property type="entry name" value="DNA repair protein MutS, domain I"/>
    <property type="match status" value="1"/>
</dbReference>
<accession>A0AAN7YSL3</accession>
<keyword evidence="8" id="KW-0539">Nucleus</keyword>
<keyword evidence="4" id="KW-0227">DNA damage</keyword>
<evidence type="ECO:0000256" key="4">
    <source>
        <dbReference type="ARBA" id="ARBA00022763"/>
    </source>
</evidence>
<name>A0AAN7YSL3_9MYCE</name>
<dbReference type="GO" id="GO:0030983">
    <property type="term" value="F:mismatched DNA binding"/>
    <property type="evidence" value="ECO:0007669"/>
    <property type="project" value="InterPro"/>
</dbReference>
<dbReference type="Gene3D" id="1.10.1420.10">
    <property type="match status" value="2"/>
</dbReference>
<comment type="caution">
    <text evidence="10">The sequence shown here is derived from an EMBL/GenBank/DDBJ whole genome shotgun (WGS) entry which is preliminary data.</text>
</comment>
<dbReference type="GO" id="GO:0005524">
    <property type="term" value="F:ATP binding"/>
    <property type="evidence" value="ECO:0007669"/>
    <property type="project" value="UniProtKB-KW"/>
</dbReference>
<dbReference type="SUPFAM" id="SSF48334">
    <property type="entry name" value="DNA repair protein MutS, domain III"/>
    <property type="match status" value="1"/>
</dbReference>
<dbReference type="Pfam" id="PF05190">
    <property type="entry name" value="MutS_IV"/>
    <property type="match status" value="1"/>
</dbReference>
<dbReference type="InterPro" id="IPR000432">
    <property type="entry name" value="DNA_mismatch_repair_MutS_C"/>
</dbReference>
<dbReference type="InterPro" id="IPR036678">
    <property type="entry name" value="MutS_con_dom_sf"/>
</dbReference>
<dbReference type="Pfam" id="PF05192">
    <property type="entry name" value="MutS_III"/>
    <property type="match status" value="1"/>
</dbReference>
<dbReference type="GO" id="GO:0006312">
    <property type="term" value="P:mitotic recombination"/>
    <property type="evidence" value="ECO:0007669"/>
    <property type="project" value="TreeGrafter"/>
</dbReference>
<dbReference type="FunFam" id="3.30.420.110:FF:000002">
    <property type="entry name" value="DNA mismatch repair protein"/>
    <property type="match status" value="1"/>
</dbReference>
<feature type="domain" description="DNA mismatch repair proteins mutS family" evidence="9">
    <location>
        <begin position="779"/>
        <end position="795"/>
    </location>
</feature>
<dbReference type="PANTHER" id="PTHR11361:SF35">
    <property type="entry name" value="DNA MISMATCH REPAIR PROTEIN MSH2"/>
    <property type="match status" value="1"/>
</dbReference>
<dbReference type="InterPro" id="IPR036187">
    <property type="entry name" value="DNA_mismatch_repair_MutS_sf"/>
</dbReference>
<dbReference type="InterPro" id="IPR027417">
    <property type="entry name" value="P-loop_NTPase"/>
</dbReference>
<dbReference type="SUPFAM" id="SSF53150">
    <property type="entry name" value="DNA repair protein MutS, domain II"/>
    <property type="match status" value="1"/>
</dbReference>
<evidence type="ECO:0000256" key="6">
    <source>
        <dbReference type="ARBA" id="ARBA00023125"/>
    </source>
</evidence>
<evidence type="ECO:0000259" key="9">
    <source>
        <dbReference type="PROSITE" id="PS00486"/>
    </source>
</evidence>
<keyword evidence="6" id="KW-0238">DNA-binding</keyword>
<dbReference type="FunFam" id="1.10.1420.10:FF:000105">
    <property type="entry name" value="DNA mismatch repair protein Msh2"/>
    <property type="match status" value="1"/>
</dbReference>
<comment type="subcellular location">
    <subcellularLocation>
        <location evidence="1">Nucleus</location>
    </subcellularLocation>
</comment>
<evidence type="ECO:0000313" key="10">
    <source>
        <dbReference type="EMBL" id="KAK5577416.1"/>
    </source>
</evidence>
<dbReference type="Gene3D" id="3.30.420.110">
    <property type="entry name" value="MutS, connector domain"/>
    <property type="match status" value="1"/>
</dbReference>
<organism evidence="10 11">
    <name type="scientific">Dictyostelium firmibasis</name>
    <dbReference type="NCBI Taxonomy" id="79012"/>
    <lineage>
        <taxon>Eukaryota</taxon>
        <taxon>Amoebozoa</taxon>
        <taxon>Evosea</taxon>
        <taxon>Eumycetozoa</taxon>
        <taxon>Dictyostelia</taxon>
        <taxon>Dictyosteliales</taxon>
        <taxon>Dictyosteliaceae</taxon>
        <taxon>Dictyostelium</taxon>
    </lineage>
</organism>
<dbReference type="InterPro" id="IPR007861">
    <property type="entry name" value="DNA_mismatch_repair_MutS_clamp"/>
</dbReference>
<evidence type="ECO:0000256" key="7">
    <source>
        <dbReference type="ARBA" id="ARBA00023204"/>
    </source>
</evidence>
<dbReference type="FunFam" id="3.40.1170.10:FF:000023">
    <property type="entry name" value="DNA mismatch repair protein Msh2"/>
    <property type="match status" value="1"/>
</dbReference>
<dbReference type="Pfam" id="PF00488">
    <property type="entry name" value="MutS_V"/>
    <property type="match status" value="1"/>
</dbReference>
<protein>
    <recommendedName>
        <fullName evidence="9">DNA mismatch repair proteins mutS family domain-containing protein</fullName>
    </recommendedName>
</protein>
<keyword evidence="7" id="KW-0234">DNA repair</keyword>
<evidence type="ECO:0000256" key="5">
    <source>
        <dbReference type="ARBA" id="ARBA00022840"/>
    </source>
</evidence>
<dbReference type="PROSITE" id="PS00486">
    <property type="entry name" value="DNA_MISMATCH_REPAIR_2"/>
    <property type="match status" value="1"/>
</dbReference>
<dbReference type="Pfam" id="PF05188">
    <property type="entry name" value="MutS_II"/>
    <property type="match status" value="1"/>
</dbReference>
<dbReference type="InterPro" id="IPR007860">
    <property type="entry name" value="DNA_mmatch_repair_MutS_con_dom"/>
</dbReference>
<evidence type="ECO:0000313" key="11">
    <source>
        <dbReference type="Proteomes" id="UP001344447"/>
    </source>
</evidence>
<sequence length="935" mass="104865">MSDNEQEESSQVVLKEDKTFVTFFQSLISSNEDTDTIRLFDRKGYYSIHGEDAVFVAMMHFKSKKSLKYWSISDSNPKKKIKIDNDGSLSTTSSQQQQQELGLAVLTIRQGYEFENIVKELLEEKKKIEIWSMKPNSKQQWELVRKGSPGNTQMFEDVLLNTSEGSVMMALKVAREKGSIVFGISFGDATFKTIGVSQFIDNDNLSNLSSFIMQMSVKECLLCSDVKNYDYQKVKEKLSDAGIPFTELPKSDFSSKNAEQDLTRLLGTVKNNLPDIEQEHAIQSASCLIKHLDLLSNPSYFGKFKLEKFDLDRYMKLDSASFKGLHIIDLKDSSASSVSSTAGVSGGVSSGSNKDQSLYNLLNQCNTPMGSRLLLQWVKQPLLNAEEIEARLNFVEAFYNDLELRQSLRSNDLKKIGDLDRLSKKLHGQKATLEDCVNLYGIVSRLPVVLQSLNNHNGMHQELIKVNFIESLESIMSDFGKFCAMVEKTIDLDLANDKHEYVIRSSFDETLRGIQLKKDQISNKIERFRVDIADDLNLDEAKVKLHYSEKEMFLLRISRKDEVAIRDKKKYIVHATAKDGVRFATREIDTLNEAYKKWSAEYLDKQDGLAKRTLQIAASFVPLIEDLASLIATLDVFVTLSHVSSIAPIPFIRPEIIPLGSDEDGVGTVIIGGRHPCVEIQDNVNFIANDIDLTRGQSQFQIITGPNMGGKSTFIRQIGLIVLMAQIGCFVPAQKATIAVVDCILSRVGAGDSQLRGVSTFMAEMLETSYILKVATKNSLIIIDELGRGTSTYDGFGLAWGIAEYICNQIGGFCLFATHFHELTILSDLLPMVKNLHVSASTENNTFTLLYKVDQGPCDQSFGIHVAVLANFPSQVIENAKQKAKELESFESNTLKQNHNKFLEEFKEINFNSEDVEKSLSLVNSLLNKYSIDIN</sequence>
<evidence type="ECO:0000256" key="2">
    <source>
        <dbReference type="ARBA" id="ARBA00006271"/>
    </source>
</evidence>
<dbReference type="GO" id="GO:0032301">
    <property type="term" value="C:MutSalpha complex"/>
    <property type="evidence" value="ECO:0007669"/>
    <property type="project" value="TreeGrafter"/>
</dbReference>
<evidence type="ECO:0000256" key="1">
    <source>
        <dbReference type="ARBA" id="ARBA00004123"/>
    </source>
</evidence>
<keyword evidence="3" id="KW-0547">Nucleotide-binding</keyword>
<dbReference type="PANTHER" id="PTHR11361">
    <property type="entry name" value="DNA MISMATCH REPAIR PROTEIN MUTS FAMILY MEMBER"/>
    <property type="match status" value="1"/>
</dbReference>
<dbReference type="EMBL" id="JAVFKY010000004">
    <property type="protein sequence ID" value="KAK5577416.1"/>
    <property type="molecule type" value="Genomic_DNA"/>
</dbReference>
<dbReference type="SMART" id="SM00534">
    <property type="entry name" value="MUTSac"/>
    <property type="match status" value="1"/>
</dbReference>
<dbReference type="FunFam" id="3.40.50.300:FF:005949">
    <property type="entry name" value="DNA mismatch repair protein Msh2"/>
    <property type="match status" value="1"/>
</dbReference>
<dbReference type="CDD" id="cd03285">
    <property type="entry name" value="ABC_MSH2_euk"/>
    <property type="match status" value="1"/>
</dbReference>
<dbReference type="GO" id="GO:0140664">
    <property type="term" value="F:ATP-dependent DNA damage sensor activity"/>
    <property type="evidence" value="ECO:0007669"/>
    <property type="project" value="InterPro"/>
</dbReference>
<dbReference type="InterPro" id="IPR045076">
    <property type="entry name" value="MutS"/>
</dbReference>
<dbReference type="InterPro" id="IPR016151">
    <property type="entry name" value="DNA_mismatch_repair_MutS_N"/>
</dbReference>
<evidence type="ECO:0000256" key="3">
    <source>
        <dbReference type="ARBA" id="ARBA00022741"/>
    </source>
</evidence>